<dbReference type="InterPro" id="IPR002792">
    <property type="entry name" value="TRAM_dom"/>
</dbReference>
<evidence type="ECO:0000259" key="9">
    <source>
        <dbReference type="PROSITE" id="PS50926"/>
    </source>
</evidence>
<accession>A0AAU0UPV6</accession>
<evidence type="ECO:0000313" key="13">
    <source>
        <dbReference type="Proteomes" id="UP001329915"/>
    </source>
</evidence>
<keyword evidence="12" id="KW-0687">Ribonucleoprotein</keyword>
<dbReference type="EMBL" id="CP121694">
    <property type="protein sequence ID" value="WRO22335.1"/>
    <property type="molecule type" value="Genomic_DNA"/>
</dbReference>
<keyword evidence="3 8" id="KW-0808">Transferase</keyword>
<keyword evidence="5 8" id="KW-0479">Metal-binding</keyword>
<dbReference type="InterPro" id="IPR020612">
    <property type="entry name" value="Methylthiotransferase_CS"/>
</dbReference>
<dbReference type="GO" id="GO:0035599">
    <property type="term" value="F:aspartic acid methylthiotransferase activity"/>
    <property type="evidence" value="ECO:0007669"/>
    <property type="project" value="TreeGrafter"/>
</dbReference>
<feature type="domain" description="MTTase N-terminal" evidence="10">
    <location>
        <begin position="2"/>
        <end position="118"/>
    </location>
</feature>
<dbReference type="SFLD" id="SFLDS00029">
    <property type="entry name" value="Radical_SAM"/>
    <property type="match status" value="1"/>
</dbReference>
<comment type="similarity">
    <text evidence="8">Belongs to the methylthiotransferase family. RimO subfamily.</text>
</comment>
<dbReference type="InterPro" id="IPR058240">
    <property type="entry name" value="rSAM_sf"/>
</dbReference>
<evidence type="ECO:0000256" key="2">
    <source>
        <dbReference type="ARBA" id="ARBA00022490"/>
    </source>
</evidence>
<dbReference type="NCBIfam" id="TIGR01125">
    <property type="entry name" value="30S ribosomal protein S12 methylthiotransferase RimO"/>
    <property type="match status" value="1"/>
</dbReference>
<dbReference type="PROSITE" id="PS01278">
    <property type="entry name" value="MTTASE_RADICAL"/>
    <property type="match status" value="1"/>
</dbReference>
<evidence type="ECO:0000256" key="1">
    <source>
        <dbReference type="ARBA" id="ARBA00022485"/>
    </source>
</evidence>
<dbReference type="PANTHER" id="PTHR43837">
    <property type="entry name" value="RIBOSOMAL PROTEIN S12 METHYLTHIOTRANSFERASE RIMO"/>
    <property type="match status" value="1"/>
</dbReference>
<evidence type="ECO:0000256" key="6">
    <source>
        <dbReference type="ARBA" id="ARBA00023004"/>
    </source>
</evidence>
<feature type="binding site" evidence="8">
    <location>
        <position position="151"/>
    </location>
    <ligand>
        <name>[4Fe-4S] cluster</name>
        <dbReference type="ChEBI" id="CHEBI:49883"/>
        <label>2</label>
        <note>4Fe-4S-S-AdoMet</note>
    </ligand>
</feature>
<reference evidence="12 13" key="1">
    <citation type="submission" date="2023-04" db="EMBL/GenBank/DDBJ databases">
        <authorList>
            <person name="Hsu D."/>
        </authorList>
    </citation>
    <scope>NUCLEOTIDE SEQUENCE [LARGE SCALE GENOMIC DNA]</scope>
    <source>
        <strain evidence="12 13">MK1</strain>
    </source>
</reference>
<evidence type="ECO:0000256" key="5">
    <source>
        <dbReference type="ARBA" id="ARBA00022723"/>
    </source>
</evidence>
<dbReference type="SFLD" id="SFLDF00274">
    <property type="entry name" value="ribosomal_protein_S12_methylth"/>
    <property type="match status" value="1"/>
</dbReference>
<dbReference type="SMART" id="SM00729">
    <property type="entry name" value="Elp3"/>
    <property type="match status" value="1"/>
</dbReference>
<protein>
    <recommendedName>
        <fullName evidence="8">Ribosomal protein uS12 methylthiotransferase RimO</fullName>
        <shortName evidence="8">uS12 MTTase</shortName>
        <shortName evidence="8">uS12 methylthiotransferase</shortName>
        <ecNumber evidence="8">2.8.4.4</ecNumber>
    </recommendedName>
    <alternativeName>
        <fullName evidence="8">Ribosomal protein uS12 (aspartate-C(3))-methylthiotransferase</fullName>
    </alternativeName>
    <alternativeName>
        <fullName evidence="8">Ribosome maturation factor RimO</fullName>
    </alternativeName>
</protein>
<dbReference type="KEGG" id="dbc:MFMK1_002164"/>
<feature type="binding site" evidence="8">
    <location>
        <position position="81"/>
    </location>
    <ligand>
        <name>[4Fe-4S] cluster</name>
        <dbReference type="ChEBI" id="CHEBI:49883"/>
        <label>1</label>
    </ligand>
</feature>
<keyword evidence="4 8" id="KW-0949">S-adenosyl-L-methionine</keyword>
<dbReference type="PROSITE" id="PS50926">
    <property type="entry name" value="TRAM"/>
    <property type="match status" value="1"/>
</dbReference>
<keyword evidence="7 8" id="KW-0411">Iron-sulfur</keyword>
<comment type="catalytic activity">
    <reaction evidence="8">
        <text>L-aspartate(89)-[ribosomal protein uS12]-hydrogen + (sulfur carrier)-SH + AH2 + 2 S-adenosyl-L-methionine = 3-methylsulfanyl-L-aspartate(89)-[ribosomal protein uS12]-hydrogen + (sulfur carrier)-H + 5'-deoxyadenosine + L-methionine + A + S-adenosyl-L-homocysteine + 2 H(+)</text>
        <dbReference type="Rhea" id="RHEA:37087"/>
        <dbReference type="Rhea" id="RHEA-COMP:10460"/>
        <dbReference type="Rhea" id="RHEA-COMP:10461"/>
        <dbReference type="Rhea" id="RHEA-COMP:14737"/>
        <dbReference type="Rhea" id="RHEA-COMP:14739"/>
        <dbReference type="ChEBI" id="CHEBI:13193"/>
        <dbReference type="ChEBI" id="CHEBI:15378"/>
        <dbReference type="ChEBI" id="CHEBI:17319"/>
        <dbReference type="ChEBI" id="CHEBI:17499"/>
        <dbReference type="ChEBI" id="CHEBI:29917"/>
        <dbReference type="ChEBI" id="CHEBI:29961"/>
        <dbReference type="ChEBI" id="CHEBI:57844"/>
        <dbReference type="ChEBI" id="CHEBI:57856"/>
        <dbReference type="ChEBI" id="CHEBI:59789"/>
        <dbReference type="ChEBI" id="CHEBI:64428"/>
        <dbReference type="ChEBI" id="CHEBI:73599"/>
        <dbReference type="EC" id="2.8.4.4"/>
    </reaction>
</comment>
<comment type="function">
    <text evidence="8">Catalyzes the methylthiolation of an aspartic acid residue of ribosomal protein uS12.</text>
</comment>
<feature type="binding site" evidence="8">
    <location>
        <position position="11"/>
    </location>
    <ligand>
        <name>[4Fe-4S] cluster</name>
        <dbReference type="ChEBI" id="CHEBI:49883"/>
        <label>1</label>
    </ligand>
</feature>
<evidence type="ECO:0000256" key="4">
    <source>
        <dbReference type="ARBA" id="ARBA00022691"/>
    </source>
</evidence>
<dbReference type="GO" id="GO:0005840">
    <property type="term" value="C:ribosome"/>
    <property type="evidence" value="ECO:0007669"/>
    <property type="project" value="UniProtKB-KW"/>
</dbReference>
<dbReference type="GO" id="GO:0035600">
    <property type="term" value="P:tRNA methylthiolation"/>
    <property type="evidence" value="ECO:0007669"/>
    <property type="project" value="UniProtKB-ARBA"/>
</dbReference>
<keyword evidence="6 8" id="KW-0408">Iron</keyword>
<dbReference type="Gene3D" id="3.80.30.20">
    <property type="entry name" value="tm_1862 like domain"/>
    <property type="match status" value="1"/>
</dbReference>
<name>A0AAU0UPV6_9FIRM</name>
<dbReference type="HAMAP" id="MF_01865">
    <property type="entry name" value="MTTase_RimO"/>
    <property type="match status" value="1"/>
</dbReference>
<dbReference type="InterPro" id="IPR012340">
    <property type="entry name" value="NA-bd_OB-fold"/>
</dbReference>
<dbReference type="GO" id="GO:0046872">
    <property type="term" value="F:metal ion binding"/>
    <property type="evidence" value="ECO:0007669"/>
    <property type="project" value="UniProtKB-KW"/>
</dbReference>
<dbReference type="NCBIfam" id="TIGR00089">
    <property type="entry name" value="MiaB/RimO family radical SAM methylthiotransferase"/>
    <property type="match status" value="1"/>
</dbReference>
<dbReference type="GO" id="GO:0005829">
    <property type="term" value="C:cytosol"/>
    <property type="evidence" value="ECO:0007669"/>
    <property type="project" value="TreeGrafter"/>
</dbReference>
<dbReference type="GO" id="GO:0051539">
    <property type="term" value="F:4 iron, 4 sulfur cluster binding"/>
    <property type="evidence" value="ECO:0007669"/>
    <property type="project" value="UniProtKB-UniRule"/>
</dbReference>
<evidence type="ECO:0000313" key="12">
    <source>
        <dbReference type="EMBL" id="WRO22335.1"/>
    </source>
</evidence>
<feature type="binding site" evidence="8">
    <location>
        <position position="47"/>
    </location>
    <ligand>
        <name>[4Fe-4S] cluster</name>
        <dbReference type="ChEBI" id="CHEBI:49883"/>
        <label>1</label>
    </ligand>
</feature>
<comment type="subcellular location">
    <subcellularLocation>
        <location evidence="8">Cytoplasm</location>
    </subcellularLocation>
</comment>
<evidence type="ECO:0000256" key="7">
    <source>
        <dbReference type="ARBA" id="ARBA00023014"/>
    </source>
</evidence>
<dbReference type="GO" id="GO:0140101">
    <property type="term" value="F:catalytic activity, acting on a tRNA"/>
    <property type="evidence" value="ECO:0007669"/>
    <property type="project" value="UniProtKB-ARBA"/>
</dbReference>
<dbReference type="InterPro" id="IPR007197">
    <property type="entry name" value="rSAM"/>
</dbReference>
<dbReference type="EC" id="2.8.4.4" evidence="8"/>
<dbReference type="InterPro" id="IPR005839">
    <property type="entry name" value="Methylthiotransferase"/>
</dbReference>
<dbReference type="PROSITE" id="PS51449">
    <property type="entry name" value="MTTASE_N"/>
    <property type="match status" value="1"/>
</dbReference>
<sequence>MTSVKIETLGCSKNLVDSEIILGSLVHAGMHLVDDCTNAEIIIVNTCGFIAPAKEESINTILEMAMYKENGKCKKLVVTGCMVGKYGVELAKEIPEIDLLAESSDVTKIVDALGLRETSANNALLRTETTNMQHTRYLKISEGCNNNCTYCTIPQLKGNYKSRSMEEIVKEAEFLVQSGAKEIVLVAQDTTRYGVDLSGKRMLAKLVKALVKIEGLEWLRMLYCYPSEFTPELINIIANEEKVCNYLDIPLQHVSDDILKRMGRRSDKKQIVSLLETLRKEIPDITIRSTFIVGFPGETEGEFNELLSFLKSAKLDWVGAFTYWPEADTAAAEFQDQVSQREKEKRLDILMEMQRHITADKNSQLIGKKIDVIIEGISSDYPEYKVGRSQRQAPEVDGIVYVTTSVEPGEIISVRITGVWGDYDLLGEDAGEFS</sequence>
<proteinExistence type="inferred from homology"/>
<evidence type="ECO:0000256" key="8">
    <source>
        <dbReference type="HAMAP-Rule" id="MF_01865"/>
    </source>
</evidence>
<dbReference type="RefSeq" id="WP_366921748.1">
    <property type="nucleotide sequence ID" value="NZ_CP121694.1"/>
</dbReference>
<dbReference type="Pfam" id="PF04055">
    <property type="entry name" value="Radical_SAM"/>
    <property type="match status" value="1"/>
</dbReference>
<dbReference type="InterPro" id="IPR006638">
    <property type="entry name" value="Elp3/MiaA/NifB-like_rSAM"/>
</dbReference>
<keyword evidence="2 8" id="KW-0963">Cytoplasm</keyword>
<dbReference type="InterPro" id="IPR013848">
    <property type="entry name" value="Methylthiotransferase_N"/>
</dbReference>
<dbReference type="PANTHER" id="PTHR43837:SF1">
    <property type="entry name" value="RIBOSOMAL PROTEIN US12 METHYLTHIOTRANSFERASE RIMO"/>
    <property type="match status" value="1"/>
</dbReference>
<dbReference type="PROSITE" id="PS51918">
    <property type="entry name" value="RADICAL_SAM"/>
    <property type="match status" value="1"/>
</dbReference>
<dbReference type="Gene3D" id="3.40.50.12160">
    <property type="entry name" value="Methylthiotransferase, N-terminal domain"/>
    <property type="match status" value="1"/>
</dbReference>
<dbReference type="InterPro" id="IPR038135">
    <property type="entry name" value="Methylthiotransferase_N_sf"/>
</dbReference>
<evidence type="ECO:0000259" key="10">
    <source>
        <dbReference type="PROSITE" id="PS51449"/>
    </source>
</evidence>
<feature type="binding site" evidence="8">
    <location>
        <position position="144"/>
    </location>
    <ligand>
        <name>[4Fe-4S] cluster</name>
        <dbReference type="ChEBI" id="CHEBI:49883"/>
        <label>2</label>
        <note>4Fe-4S-S-AdoMet</note>
    </ligand>
</feature>
<dbReference type="InterPro" id="IPR023404">
    <property type="entry name" value="rSAM_horseshoe"/>
</dbReference>
<keyword evidence="13" id="KW-1185">Reference proteome</keyword>
<dbReference type="InterPro" id="IPR005840">
    <property type="entry name" value="Ribosomal_uS12_MeSTrfase_RimO"/>
</dbReference>
<dbReference type="Pfam" id="PF18693">
    <property type="entry name" value="TRAM_2"/>
    <property type="match status" value="1"/>
</dbReference>
<dbReference type="SUPFAM" id="SSF102114">
    <property type="entry name" value="Radical SAM enzymes"/>
    <property type="match status" value="1"/>
</dbReference>
<organism evidence="12 13">
    <name type="scientific">Metallumcola ferriviriculae</name>
    <dbReference type="NCBI Taxonomy" id="3039180"/>
    <lineage>
        <taxon>Bacteria</taxon>
        <taxon>Bacillati</taxon>
        <taxon>Bacillota</taxon>
        <taxon>Clostridia</taxon>
        <taxon>Neomoorellales</taxon>
        <taxon>Desulfitibacteraceae</taxon>
        <taxon>Metallumcola</taxon>
    </lineage>
</organism>
<dbReference type="FunFam" id="3.80.30.20:FF:000001">
    <property type="entry name" value="tRNA-2-methylthio-N(6)-dimethylallyladenosine synthase 2"/>
    <property type="match status" value="1"/>
</dbReference>
<evidence type="ECO:0000256" key="3">
    <source>
        <dbReference type="ARBA" id="ARBA00022679"/>
    </source>
</evidence>
<dbReference type="CDD" id="cd01335">
    <property type="entry name" value="Radical_SAM"/>
    <property type="match status" value="1"/>
</dbReference>
<feature type="binding site" evidence="8">
    <location>
        <position position="148"/>
    </location>
    <ligand>
        <name>[4Fe-4S] cluster</name>
        <dbReference type="ChEBI" id="CHEBI:49883"/>
        <label>2</label>
        <note>4Fe-4S-S-AdoMet</note>
    </ligand>
</feature>
<keyword evidence="12" id="KW-0689">Ribosomal protein</keyword>
<gene>
    <name evidence="8 12" type="primary">rimO</name>
    <name evidence="12" type="ORF">MFMK1_002164</name>
</gene>
<feature type="domain" description="TRAM" evidence="9">
    <location>
        <begin position="363"/>
        <end position="431"/>
    </location>
</feature>
<dbReference type="Gene3D" id="2.40.50.140">
    <property type="entry name" value="Nucleic acid-binding proteins"/>
    <property type="match status" value="1"/>
</dbReference>
<evidence type="ECO:0000259" key="11">
    <source>
        <dbReference type="PROSITE" id="PS51918"/>
    </source>
</evidence>
<dbReference type="Pfam" id="PF00919">
    <property type="entry name" value="UPF0004"/>
    <property type="match status" value="1"/>
</dbReference>
<dbReference type="GO" id="GO:0103039">
    <property type="term" value="F:protein methylthiotransferase activity"/>
    <property type="evidence" value="ECO:0007669"/>
    <property type="project" value="UniProtKB-EC"/>
</dbReference>
<feature type="domain" description="Radical SAM core" evidence="11">
    <location>
        <begin position="130"/>
        <end position="360"/>
    </location>
</feature>
<dbReference type="SFLD" id="SFLDG01061">
    <property type="entry name" value="methylthiotransferase"/>
    <property type="match status" value="1"/>
</dbReference>
<dbReference type="AlphaFoldDB" id="A0AAU0UPV6"/>
<dbReference type="Proteomes" id="UP001329915">
    <property type="component" value="Chromosome"/>
</dbReference>
<keyword evidence="1 8" id="KW-0004">4Fe-4S</keyword>
<comment type="cofactor">
    <cofactor evidence="8">
        <name>[4Fe-4S] cluster</name>
        <dbReference type="ChEBI" id="CHEBI:49883"/>
    </cofactor>
    <text evidence="8">Binds 2 [4Fe-4S] clusters. One cluster is coordinated with 3 cysteines and an exchangeable S-adenosyl-L-methionine.</text>
</comment>
<dbReference type="SFLD" id="SFLDG01082">
    <property type="entry name" value="B12-binding_domain_containing"/>
    <property type="match status" value="1"/>
</dbReference>